<dbReference type="InterPro" id="IPR032466">
    <property type="entry name" value="Metal_Hydrolase"/>
</dbReference>
<dbReference type="GO" id="GO:0016787">
    <property type="term" value="F:hydrolase activity"/>
    <property type="evidence" value="ECO:0007669"/>
    <property type="project" value="UniProtKB-KW"/>
</dbReference>
<organism evidence="3 4">
    <name type="scientific">Halorubrum tropicale</name>
    <dbReference type="NCBI Taxonomy" id="1765655"/>
    <lineage>
        <taxon>Archaea</taxon>
        <taxon>Methanobacteriati</taxon>
        <taxon>Methanobacteriota</taxon>
        <taxon>Stenosarchaea group</taxon>
        <taxon>Halobacteria</taxon>
        <taxon>Halobacteriales</taxon>
        <taxon>Haloferacaceae</taxon>
        <taxon>Halorubrum</taxon>
    </lineage>
</organism>
<dbReference type="Proteomes" id="UP000037747">
    <property type="component" value="Unassembled WGS sequence"/>
</dbReference>
<gene>
    <name evidence="3" type="ORF">AMR74_03880</name>
</gene>
<evidence type="ECO:0000256" key="1">
    <source>
        <dbReference type="ARBA" id="ARBA00023239"/>
    </source>
</evidence>
<accession>A0A0M9AVF2</accession>
<dbReference type="CDD" id="cd01292">
    <property type="entry name" value="metallo-dependent_hydrolases"/>
    <property type="match status" value="1"/>
</dbReference>
<name>A0A0M9AVF2_9EURY</name>
<dbReference type="GO" id="GO:0016831">
    <property type="term" value="F:carboxy-lyase activity"/>
    <property type="evidence" value="ECO:0007669"/>
    <property type="project" value="InterPro"/>
</dbReference>
<dbReference type="PANTHER" id="PTHR21240">
    <property type="entry name" value="2-AMINO-3-CARBOXYLMUCONATE-6-SEMIALDEHYDE DECARBOXYLASE"/>
    <property type="match status" value="1"/>
</dbReference>
<protein>
    <submittedName>
        <fullName evidence="3">Amidohydrolase</fullName>
    </submittedName>
</protein>
<dbReference type="EMBL" id="LIST01000001">
    <property type="protein sequence ID" value="KOX98311.1"/>
    <property type="molecule type" value="Genomic_DNA"/>
</dbReference>
<dbReference type="SUPFAM" id="SSF51556">
    <property type="entry name" value="Metallo-dependent hydrolases"/>
    <property type="match status" value="1"/>
</dbReference>
<keyword evidence="1" id="KW-0456">Lyase</keyword>
<sequence>MPDRLMAAIREALGEAAGWAFDHPTDRDRMEAALSAAGVERYAALPYAARPGTAADLNEWVIEAAADSEMAVPFATVHAADDDPGTVVADAFDAGARGLKLQLPVQGFAADDPRLDPVYEAVAARDAPVLLHAGTAPMFEDSPHVGVERFESFLASYPDVRVCAAHMGTYEVEAFVDLARDHDSVFLDTTFAMSSVAETYMDFDPATVADETLIELSASIMYGSDYPNIPYPYAREREHLLSRDLPVEVQRDIFSRTARRFLDGD</sequence>
<evidence type="ECO:0000259" key="2">
    <source>
        <dbReference type="Pfam" id="PF04909"/>
    </source>
</evidence>
<proteinExistence type="predicted"/>
<dbReference type="AlphaFoldDB" id="A0A0M9AVF2"/>
<comment type="caution">
    <text evidence="3">The sequence shown here is derived from an EMBL/GenBank/DDBJ whole genome shotgun (WGS) entry which is preliminary data.</text>
</comment>
<dbReference type="GO" id="GO:0005737">
    <property type="term" value="C:cytoplasm"/>
    <property type="evidence" value="ECO:0007669"/>
    <property type="project" value="TreeGrafter"/>
</dbReference>
<dbReference type="Pfam" id="PF04909">
    <property type="entry name" value="Amidohydro_2"/>
    <property type="match status" value="1"/>
</dbReference>
<dbReference type="PANTHER" id="PTHR21240:SF28">
    <property type="entry name" value="ISO-OROTATE DECARBOXYLASE (EUROFUNG)"/>
    <property type="match status" value="1"/>
</dbReference>
<dbReference type="STRING" id="1765655.AMR74_03880"/>
<dbReference type="GO" id="GO:0019748">
    <property type="term" value="P:secondary metabolic process"/>
    <property type="evidence" value="ECO:0007669"/>
    <property type="project" value="TreeGrafter"/>
</dbReference>
<dbReference type="InterPro" id="IPR006680">
    <property type="entry name" value="Amidohydro-rel"/>
</dbReference>
<dbReference type="Gene3D" id="3.20.20.140">
    <property type="entry name" value="Metal-dependent hydrolases"/>
    <property type="match status" value="1"/>
</dbReference>
<evidence type="ECO:0000313" key="4">
    <source>
        <dbReference type="Proteomes" id="UP000037747"/>
    </source>
</evidence>
<dbReference type="PATRIC" id="fig|1705389.3.peg.1086"/>
<feature type="domain" description="Amidohydrolase-related" evidence="2">
    <location>
        <begin position="48"/>
        <end position="263"/>
    </location>
</feature>
<evidence type="ECO:0000313" key="3">
    <source>
        <dbReference type="EMBL" id="KOX98311.1"/>
    </source>
</evidence>
<reference evidence="3 4" key="1">
    <citation type="submission" date="2015-08" db="EMBL/GenBank/DDBJ databases">
        <title>Genomes of Isolates from Cabo Rojo, PR.</title>
        <authorList>
            <person name="Sanchez-Nieves R.L."/>
            <person name="Montalvo-Rodriguez R."/>
        </authorList>
    </citation>
    <scope>NUCLEOTIDE SEQUENCE [LARGE SCALE GENOMIC DNA]</scope>
    <source>
        <strain evidence="3 4">5</strain>
    </source>
</reference>
<keyword evidence="4" id="KW-1185">Reference proteome</keyword>
<keyword evidence="3" id="KW-0378">Hydrolase</keyword>
<dbReference type="InterPro" id="IPR032465">
    <property type="entry name" value="ACMSD"/>
</dbReference>